<organism evidence="5 6">
    <name type="scientific">Geodia barretti</name>
    <name type="common">Barrett's horny sponge</name>
    <dbReference type="NCBI Taxonomy" id="519541"/>
    <lineage>
        <taxon>Eukaryota</taxon>
        <taxon>Metazoa</taxon>
        <taxon>Porifera</taxon>
        <taxon>Demospongiae</taxon>
        <taxon>Heteroscleromorpha</taxon>
        <taxon>Tetractinellida</taxon>
        <taxon>Astrophorina</taxon>
        <taxon>Geodiidae</taxon>
        <taxon>Geodia</taxon>
    </lineage>
</organism>
<dbReference type="SUPFAM" id="SSF52540">
    <property type="entry name" value="P-loop containing nucleoside triphosphate hydrolases"/>
    <property type="match status" value="1"/>
</dbReference>
<dbReference type="GO" id="GO:0005829">
    <property type="term" value="C:cytosol"/>
    <property type="evidence" value="ECO:0007669"/>
    <property type="project" value="TreeGrafter"/>
</dbReference>
<proteinExistence type="inferred from homology"/>
<dbReference type="SMART" id="SM00072">
    <property type="entry name" value="GuKc"/>
    <property type="match status" value="1"/>
</dbReference>
<sequence>MRMRERDELLECAEVYGRWYGVPRQQVRDPIIAGKDVILEIDVQGAGTIRELAPQALTIFVMPATMASLRDRLAHRGTENPDDMERRLREAAVELERMEEFDYRVVNRDGELDVAVREIDAIISAEKCRVNPRLVQML</sequence>
<comment type="caution">
    <text evidence="5">The sequence shown here is derived from an EMBL/GenBank/DDBJ whole genome shotgun (WGS) entry which is preliminary data.</text>
</comment>
<dbReference type="InterPro" id="IPR008144">
    <property type="entry name" value="Guanylate_kin-like_dom"/>
</dbReference>
<keyword evidence="6" id="KW-1185">Reference proteome</keyword>
<keyword evidence="2" id="KW-0808">Transferase</keyword>
<comment type="similarity">
    <text evidence="1">Belongs to the guanylate kinase family.</text>
</comment>
<accession>A0AA35WJR5</accession>
<dbReference type="PROSITE" id="PS50052">
    <property type="entry name" value="GUANYLATE_KINASE_2"/>
    <property type="match status" value="1"/>
</dbReference>
<dbReference type="GO" id="GO:0004385">
    <property type="term" value="F:GMP kinase activity"/>
    <property type="evidence" value="ECO:0007669"/>
    <property type="project" value="TreeGrafter"/>
</dbReference>
<evidence type="ECO:0000259" key="4">
    <source>
        <dbReference type="PROSITE" id="PS50052"/>
    </source>
</evidence>
<dbReference type="Gene3D" id="3.40.50.300">
    <property type="entry name" value="P-loop containing nucleotide triphosphate hydrolases"/>
    <property type="match status" value="1"/>
</dbReference>
<dbReference type="PANTHER" id="PTHR23117:SF13">
    <property type="entry name" value="GUANYLATE KINASE"/>
    <property type="match status" value="1"/>
</dbReference>
<dbReference type="AlphaFoldDB" id="A0AA35WJR5"/>
<evidence type="ECO:0000256" key="3">
    <source>
        <dbReference type="ARBA" id="ARBA00022777"/>
    </source>
</evidence>
<keyword evidence="3 5" id="KW-0418">Kinase</keyword>
<dbReference type="InterPro" id="IPR027417">
    <property type="entry name" value="P-loop_NTPase"/>
</dbReference>
<protein>
    <submittedName>
        <fullName evidence="5">Guanylate kinase</fullName>
    </submittedName>
</protein>
<dbReference type="EMBL" id="CASHTH010001770">
    <property type="protein sequence ID" value="CAI8019676.1"/>
    <property type="molecule type" value="Genomic_DNA"/>
</dbReference>
<evidence type="ECO:0000313" key="5">
    <source>
        <dbReference type="EMBL" id="CAI8019676.1"/>
    </source>
</evidence>
<feature type="domain" description="Guanylate kinase-like" evidence="4">
    <location>
        <begin position="1"/>
        <end position="124"/>
    </location>
</feature>
<dbReference type="Pfam" id="PF00625">
    <property type="entry name" value="Guanylate_kin"/>
    <property type="match status" value="1"/>
</dbReference>
<dbReference type="InterPro" id="IPR008145">
    <property type="entry name" value="GK/Ca_channel_bsu"/>
</dbReference>
<dbReference type="Proteomes" id="UP001174909">
    <property type="component" value="Unassembled WGS sequence"/>
</dbReference>
<name>A0AA35WJR5_GEOBA</name>
<evidence type="ECO:0000256" key="2">
    <source>
        <dbReference type="ARBA" id="ARBA00022679"/>
    </source>
</evidence>
<dbReference type="PANTHER" id="PTHR23117">
    <property type="entry name" value="GUANYLATE KINASE-RELATED"/>
    <property type="match status" value="1"/>
</dbReference>
<gene>
    <name evidence="5" type="ORF">GBAR_LOCUS11816</name>
</gene>
<evidence type="ECO:0000313" key="6">
    <source>
        <dbReference type="Proteomes" id="UP001174909"/>
    </source>
</evidence>
<reference evidence="5" key="1">
    <citation type="submission" date="2023-03" db="EMBL/GenBank/DDBJ databases">
        <authorList>
            <person name="Steffen K."/>
            <person name="Cardenas P."/>
        </authorList>
    </citation>
    <scope>NUCLEOTIDE SEQUENCE</scope>
</reference>
<evidence type="ECO:0000256" key="1">
    <source>
        <dbReference type="ARBA" id="ARBA00005790"/>
    </source>
</evidence>